<sequence length="307" mass="31734">MEWRCAGLGWPGGVPVLRWAGGRSSALVYGRVIGFRAVGERRCVGARGNPCPLRAVVPARATQARCPECARLDRAFSVAADGVPDDPRTYRVYLAWFGAGLVKVGITAEERGAVRLLEQGAVAFCWLGRGPLMAARRTEELLRAALGVPDRVPYARKRAVRGALPGWAERARELAELYRRAVVLEGWAEALQRVEFEAVDHSAAFGWGEAVGGAAAGAADGVVRELVDGGVVAGRLVSAAGPDLYLAVAAGRVLVVDTRVLVGWELVGVDAGAAAGGGVTVPVEAVRGAAGGSGSGSGGGGEQDGLF</sequence>
<dbReference type="RefSeq" id="WP_359777477.1">
    <property type="nucleotide sequence ID" value="NZ_JBEYRR010000004.1"/>
</dbReference>
<comment type="caution">
    <text evidence="1">The sequence shown here is derived from an EMBL/GenBank/DDBJ whole genome shotgun (WGS) entry which is preliminary data.</text>
</comment>
<evidence type="ECO:0000313" key="2">
    <source>
        <dbReference type="Proteomes" id="UP001553843"/>
    </source>
</evidence>
<dbReference type="Pfam" id="PF10977">
    <property type="entry name" value="DUF2797"/>
    <property type="match status" value="1"/>
</dbReference>
<dbReference type="InterPro" id="IPR021246">
    <property type="entry name" value="DUF2797"/>
</dbReference>
<name>A0ABV3M5S9_9ACTN</name>
<dbReference type="EMBL" id="JBEYRS010000021">
    <property type="protein sequence ID" value="MEW2367049.1"/>
    <property type="molecule type" value="Genomic_DNA"/>
</dbReference>
<organism evidence="1 2">
    <name type="scientific">Streptomyces huasconensis</name>
    <dbReference type="NCBI Taxonomy" id="1854574"/>
    <lineage>
        <taxon>Bacteria</taxon>
        <taxon>Bacillati</taxon>
        <taxon>Actinomycetota</taxon>
        <taxon>Actinomycetes</taxon>
        <taxon>Kitasatosporales</taxon>
        <taxon>Streptomycetaceae</taxon>
        <taxon>Streptomyces</taxon>
    </lineage>
</organism>
<accession>A0ABV3M5S9</accession>
<gene>
    <name evidence="1" type="ORF">AB0887_34545</name>
</gene>
<reference evidence="1 2" key="1">
    <citation type="submission" date="2024-06" db="EMBL/GenBank/DDBJ databases">
        <title>The Natural Products Discovery Center: Release of the First 8490 Sequenced Strains for Exploring Actinobacteria Biosynthetic Diversity.</title>
        <authorList>
            <person name="Kalkreuter E."/>
            <person name="Kautsar S.A."/>
            <person name="Yang D."/>
            <person name="Bader C.D."/>
            <person name="Teijaro C.N."/>
            <person name="Fluegel L."/>
            <person name="Davis C.M."/>
            <person name="Simpson J.R."/>
            <person name="Lauterbach L."/>
            <person name="Steele A.D."/>
            <person name="Gui C."/>
            <person name="Meng S."/>
            <person name="Li G."/>
            <person name="Viehrig K."/>
            <person name="Ye F."/>
            <person name="Su P."/>
            <person name="Kiefer A.F."/>
            <person name="Nichols A."/>
            <person name="Cepeda A.J."/>
            <person name="Yan W."/>
            <person name="Fan B."/>
            <person name="Jiang Y."/>
            <person name="Adhikari A."/>
            <person name="Zheng C.-J."/>
            <person name="Schuster L."/>
            <person name="Cowan T.M."/>
            <person name="Smanski M.J."/>
            <person name="Chevrette M.G."/>
            <person name="De Carvalho L.P.S."/>
            <person name="Shen B."/>
        </authorList>
    </citation>
    <scope>NUCLEOTIDE SEQUENCE [LARGE SCALE GENOMIC DNA]</scope>
    <source>
        <strain evidence="1 2">NPDC047833</strain>
    </source>
</reference>
<keyword evidence="2" id="KW-1185">Reference proteome</keyword>
<proteinExistence type="predicted"/>
<evidence type="ECO:0000313" key="1">
    <source>
        <dbReference type="EMBL" id="MEW2367049.1"/>
    </source>
</evidence>
<protein>
    <submittedName>
        <fullName evidence="1">DUF2797 domain-containing protein</fullName>
    </submittedName>
</protein>
<dbReference type="Proteomes" id="UP001553843">
    <property type="component" value="Unassembled WGS sequence"/>
</dbReference>